<organism evidence="8 9">
    <name type="scientific">Dimorphilus gyrociliatus</name>
    <dbReference type="NCBI Taxonomy" id="2664684"/>
    <lineage>
        <taxon>Eukaryota</taxon>
        <taxon>Metazoa</taxon>
        <taxon>Spiralia</taxon>
        <taxon>Lophotrochozoa</taxon>
        <taxon>Annelida</taxon>
        <taxon>Polychaeta</taxon>
        <taxon>Polychaeta incertae sedis</taxon>
        <taxon>Dinophilidae</taxon>
        <taxon>Dimorphilus</taxon>
    </lineage>
</organism>
<dbReference type="Gene3D" id="3.90.105.20">
    <property type="match status" value="1"/>
</dbReference>
<dbReference type="PANTHER" id="PTHR45841">
    <property type="entry name" value="MRNA TURNOVER PROTEIN 4 MRTO4"/>
    <property type="match status" value="1"/>
</dbReference>
<name>A0A7I8VEV5_9ANNE</name>
<dbReference type="InterPro" id="IPR001790">
    <property type="entry name" value="Ribosomal_uL10"/>
</dbReference>
<dbReference type="GO" id="GO:0030687">
    <property type="term" value="C:preribosome, large subunit precursor"/>
    <property type="evidence" value="ECO:0007669"/>
    <property type="project" value="TreeGrafter"/>
</dbReference>
<feature type="domain" description="Large ribosomal subunit protein uL10-like insertion" evidence="7">
    <location>
        <begin position="125"/>
        <end position="193"/>
    </location>
</feature>
<sequence>MPRSKRDRKVSLTQTAKKGTDIKGKLIENIREALDKYERVFTFSVANMRNGLLKDVRLEWKGSKFCFGKNKVMSIALGRVQEEAYKPNVHLISKRLKGQTGLLFTNKTKEDVLKWFTNYSEADYARAGNLAEQTVSLEEGPLEMFPFNMEPELRQLGLPTKLVRGIINLREDYVICKKGEVLTSQQSRLLKHFCYKMAKFQVVIDAMWSNDGYFEEFKNVGCQSKDASSVRLRPTKIDENDDTRTFVAIPQDDIM</sequence>
<dbReference type="GO" id="GO:0005730">
    <property type="term" value="C:nucleolus"/>
    <property type="evidence" value="ECO:0007669"/>
    <property type="project" value="UniProtKB-SubCell"/>
</dbReference>
<comment type="subcellular location">
    <subcellularLocation>
        <location evidence="6">Cytoplasm</location>
    </subcellularLocation>
    <subcellularLocation>
        <location evidence="6">Nucleus</location>
        <location evidence="6">Nucleolus</location>
    </subcellularLocation>
</comment>
<dbReference type="GO" id="GO:0000956">
    <property type="term" value="P:nuclear-transcribed mRNA catabolic process"/>
    <property type="evidence" value="ECO:0007669"/>
    <property type="project" value="TreeGrafter"/>
</dbReference>
<dbReference type="GO" id="GO:0005737">
    <property type="term" value="C:cytoplasm"/>
    <property type="evidence" value="ECO:0007669"/>
    <property type="project" value="UniProtKB-SubCell"/>
</dbReference>
<dbReference type="Gene3D" id="3.30.70.1730">
    <property type="match status" value="1"/>
</dbReference>
<evidence type="ECO:0000256" key="2">
    <source>
        <dbReference type="ARBA" id="ARBA00008889"/>
    </source>
</evidence>
<dbReference type="InterPro" id="IPR033867">
    <property type="entry name" value="Mrt4"/>
</dbReference>
<comment type="similarity">
    <text evidence="2 6">Belongs to the universal ribosomal protein uL10 family.</text>
</comment>
<dbReference type="SUPFAM" id="SSF160369">
    <property type="entry name" value="Ribosomal protein L10-like"/>
    <property type="match status" value="1"/>
</dbReference>
<evidence type="ECO:0000256" key="6">
    <source>
        <dbReference type="RuleBase" id="RU364039"/>
    </source>
</evidence>
<dbReference type="FunFam" id="3.90.105.20:FF:000003">
    <property type="entry name" value="Ribosome assembly factor mrt4"/>
    <property type="match status" value="1"/>
</dbReference>
<dbReference type="Pfam" id="PF17777">
    <property type="entry name" value="RL10P_insert"/>
    <property type="match status" value="1"/>
</dbReference>
<reference evidence="8 9" key="1">
    <citation type="submission" date="2020-08" db="EMBL/GenBank/DDBJ databases">
        <authorList>
            <person name="Hejnol A."/>
        </authorList>
    </citation>
    <scope>NUCLEOTIDE SEQUENCE [LARGE SCALE GENOMIC DNA]</scope>
</reference>
<comment type="function">
    <text evidence="1 6">Component of the ribosome assembly machinery. Nuclear paralog of the ribosomal protein P0, it binds pre-60S subunits at an early stage of assembly in the nucleolus, and is replaced by P0 in cytoplasmic pre-60S subunits and mature 80S ribosomes.</text>
</comment>
<evidence type="ECO:0000259" key="7">
    <source>
        <dbReference type="Pfam" id="PF17777"/>
    </source>
</evidence>
<gene>
    <name evidence="8" type="ORF">DGYR_LOCUS3318</name>
</gene>
<dbReference type="InterPro" id="IPR040637">
    <property type="entry name" value="Ribosomal_uL10-like_insert"/>
</dbReference>
<dbReference type="Pfam" id="PF00466">
    <property type="entry name" value="Ribosomal_L10"/>
    <property type="match status" value="1"/>
</dbReference>
<comment type="caution">
    <text evidence="8">The sequence shown here is derived from an EMBL/GenBank/DDBJ whole genome shotgun (WGS) entry which is preliminary data.</text>
</comment>
<dbReference type="GO" id="GO:0003723">
    <property type="term" value="F:RNA binding"/>
    <property type="evidence" value="ECO:0007669"/>
    <property type="project" value="TreeGrafter"/>
</dbReference>
<dbReference type="CDD" id="cd05796">
    <property type="entry name" value="Ribosomal_P0_like"/>
    <property type="match status" value="1"/>
</dbReference>
<comment type="subunit">
    <text evidence="3 6">Associates with the pre-60S ribosomal particle.</text>
</comment>
<dbReference type="InterPro" id="IPR043141">
    <property type="entry name" value="Ribosomal_uL10-like_sf"/>
</dbReference>
<accession>A0A7I8VEV5</accession>
<keyword evidence="6" id="KW-0690">Ribosome biogenesis</keyword>
<evidence type="ECO:0000256" key="5">
    <source>
        <dbReference type="ARBA" id="ARBA00023242"/>
    </source>
</evidence>
<keyword evidence="4 6" id="KW-0963">Cytoplasm</keyword>
<dbReference type="GO" id="GO:0000027">
    <property type="term" value="P:ribosomal large subunit assembly"/>
    <property type="evidence" value="ECO:0007669"/>
    <property type="project" value="InterPro"/>
</dbReference>
<evidence type="ECO:0000256" key="3">
    <source>
        <dbReference type="ARBA" id="ARBA00011117"/>
    </source>
</evidence>
<evidence type="ECO:0000313" key="9">
    <source>
        <dbReference type="Proteomes" id="UP000549394"/>
    </source>
</evidence>
<evidence type="ECO:0000313" key="8">
    <source>
        <dbReference type="EMBL" id="CAD5114481.1"/>
    </source>
</evidence>
<dbReference type="OrthoDB" id="10262308at2759"/>
<keyword evidence="9" id="KW-1185">Reference proteome</keyword>
<dbReference type="InterPro" id="IPR051742">
    <property type="entry name" value="Ribosome_Assembly_uL10"/>
</dbReference>
<dbReference type="InterPro" id="IPR043164">
    <property type="entry name" value="Ribosomal_uL10-like_insert_sf"/>
</dbReference>
<keyword evidence="5 6" id="KW-0539">Nucleus</keyword>
<evidence type="ECO:0000256" key="1">
    <source>
        <dbReference type="ARBA" id="ARBA00004046"/>
    </source>
</evidence>
<proteinExistence type="inferred from homology"/>
<dbReference type="FunFam" id="3.30.70.1730:FF:000005">
    <property type="entry name" value="Ribosome assembly factor mrt4"/>
    <property type="match status" value="1"/>
</dbReference>
<dbReference type="AlphaFoldDB" id="A0A7I8VEV5"/>
<dbReference type="GO" id="GO:0006364">
    <property type="term" value="P:rRNA processing"/>
    <property type="evidence" value="ECO:0007669"/>
    <property type="project" value="TreeGrafter"/>
</dbReference>
<dbReference type="Proteomes" id="UP000549394">
    <property type="component" value="Unassembled WGS sequence"/>
</dbReference>
<evidence type="ECO:0000256" key="4">
    <source>
        <dbReference type="ARBA" id="ARBA00022490"/>
    </source>
</evidence>
<protein>
    <recommendedName>
        <fullName evidence="6">Ribosome assembly factor mrt4</fullName>
    </recommendedName>
</protein>
<dbReference type="PANTHER" id="PTHR45841:SF1">
    <property type="entry name" value="MRNA TURNOVER PROTEIN 4 HOMOLOG"/>
    <property type="match status" value="1"/>
</dbReference>
<dbReference type="EMBL" id="CAJFCJ010000005">
    <property type="protein sequence ID" value="CAD5114481.1"/>
    <property type="molecule type" value="Genomic_DNA"/>
</dbReference>